<dbReference type="EMBL" id="KN881871">
    <property type="protein sequence ID" value="KIY48006.1"/>
    <property type="molecule type" value="Genomic_DNA"/>
</dbReference>
<keyword evidence="1" id="KW-1133">Transmembrane helix</keyword>
<evidence type="ECO:0008006" key="4">
    <source>
        <dbReference type="Google" id="ProtNLM"/>
    </source>
</evidence>
<dbReference type="InterPro" id="IPR052055">
    <property type="entry name" value="Hepadnavirus_pol/RT"/>
</dbReference>
<dbReference type="PANTHER" id="PTHR33050">
    <property type="entry name" value="REVERSE TRANSCRIPTASE DOMAIN-CONTAINING PROTEIN"/>
    <property type="match status" value="1"/>
</dbReference>
<name>A0A0D7ADR3_9AGAR</name>
<keyword evidence="1" id="KW-0472">Membrane</keyword>
<feature type="transmembrane region" description="Helical" evidence="1">
    <location>
        <begin position="129"/>
        <end position="148"/>
    </location>
</feature>
<feature type="non-terminal residue" evidence="2">
    <location>
        <position position="1"/>
    </location>
</feature>
<protein>
    <recommendedName>
        <fullName evidence="4">DNA/RNA polymerase</fullName>
    </recommendedName>
</protein>
<organism evidence="2 3">
    <name type="scientific">Fistulina hepatica ATCC 64428</name>
    <dbReference type="NCBI Taxonomy" id="1128425"/>
    <lineage>
        <taxon>Eukaryota</taxon>
        <taxon>Fungi</taxon>
        <taxon>Dikarya</taxon>
        <taxon>Basidiomycota</taxon>
        <taxon>Agaricomycotina</taxon>
        <taxon>Agaricomycetes</taxon>
        <taxon>Agaricomycetidae</taxon>
        <taxon>Agaricales</taxon>
        <taxon>Fistulinaceae</taxon>
        <taxon>Fistulina</taxon>
    </lineage>
</organism>
<dbReference type="PANTHER" id="PTHR33050:SF7">
    <property type="entry name" value="RIBONUCLEASE H"/>
    <property type="match status" value="1"/>
</dbReference>
<evidence type="ECO:0000313" key="2">
    <source>
        <dbReference type="EMBL" id="KIY48006.1"/>
    </source>
</evidence>
<sequence length="515" mass="59830">SGRIWSIFFALVLWIATYIKLILDLFAYVDDVFLWDFADNVAWYEPYQMWYPQKQVKLLCLWDYLGILHEHKKQEWGSSLVIIGLCVDTRDMSVTMPDQSRHELIAALRAFTIPGHRRPLMEFQRLGDWVNWALNVYVLLCLGLNTLYAKIKNKNHLFQPLWVSKALCREIQWITNHMETTTGVHILKSRKWNQHHADIIIFIDTCPSGMLFYFPASNLGFQCHTDLIFLPRGITREHIFYFEALAVVSVIVHSLSQSLLPHHLLVWTDNTNTVDIFNLLHTLPPYNLLLITTVDNLLCTDCELRVLHMLGKQNRVADVLSRFQNDLAECISPGLCILSFIPPLFSALQSYITFCQMHQFPIDPTPDTLSFYVVYMSHHIKPSSVNSYLSGICSQLEPFFPDIHHTHSSSIVRRTLTGCLKLYSSPTHRKRPLHRDELLRIAPHFTTTTAFDETLWWLLLLMGFYGLLRLGELIVPDNTLLHDDRKLVHRLSVHFKPTAFSFNLPTHKADRFFDG</sequence>
<dbReference type="Proteomes" id="UP000054144">
    <property type="component" value="Unassembled WGS sequence"/>
</dbReference>
<feature type="transmembrane region" description="Helical" evidence="1">
    <location>
        <begin position="7"/>
        <end position="29"/>
    </location>
</feature>
<accession>A0A0D7ADR3</accession>
<evidence type="ECO:0000256" key="1">
    <source>
        <dbReference type="SAM" id="Phobius"/>
    </source>
</evidence>
<reference evidence="2 3" key="1">
    <citation type="journal article" date="2015" name="Fungal Genet. Biol.">
        <title>Evolution of novel wood decay mechanisms in Agaricales revealed by the genome sequences of Fistulina hepatica and Cylindrobasidium torrendii.</title>
        <authorList>
            <person name="Floudas D."/>
            <person name="Held B.W."/>
            <person name="Riley R."/>
            <person name="Nagy L.G."/>
            <person name="Koehler G."/>
            <person name="Ransdell A.S."/>
            <person name="Younus H."/>
            <person name="Chow J."/>
            <person name="Chiniquy J."/>
            <person name="Lipzen A."/>
            <person name="Tritt A."/>
            <person name="Sun H."/>
            <person name="Haridas S."/>
            <person name="LaButti K."/>
            <person name="Ohm R.A."/>
            <person name="Kues U."/>
            <person name="Blanchette R.A."/>
            <person name="Grigoriev I.V."/>
            <person name="Minto R.E."/>
            <person name="Hibbett D.S."/>
        </authorList>
    </citation>
    <scope>NUCLEOTIDE SEQUENCE [LARGE SCALE GENOMIC DNA]</scope>
    <source>
        <strain evidence="2 3">ATCC 64428</strain>
    </source>
</reference>
<keyword evidence="3" id="KW-1185">Reference proteome</keyword>
<dbReference type="AlphaFoldDB" id="A0A0D7ADR3"/>
<evidence type="ECO:0000313" key="3">
    <source>
        <dbReference type="Proteomes" id="UP000054144"/>
    </source>
</evidence>
<dbReference type="OrthoDB" id="5598396at2759"/>
<proteinExistence type="predicted"/>
<gene>
    <name evidence="2" type="ORF">FISHEDRAFT_27454</name>
</gene>
<feature type="non-terminal residue" evidence="2">
    <location>
        <position position="515"/>
    </location>
</feature>
<keyword evidence="1" id="KW-0812">Transmembrane</keyword>